<evidence type="ECO:0000313" key="4">
    <source>
        <dbReference type="EMBL" id="GBO44575.1"/>
    </source>
</evidence>
<sequence>MTNWVEGKLTNLSTLHHELVVLPDCHLPFMHLTGTPVKNEHLIKKRKKSKKKIKENCDRLKVTKRNKSAKNSTKKKKVTKRHLDI</sequence>
<proteinExistence type="predicted"/>
<gene>
    <name evidence="5" type="ORF">AVEN_205067_1</name>
    <name evidence="3" type="ORF">AVEN_32434_1</name>
    <name evidence="4" type="ORF">AVEN_83239_1</name>
    <name evidence="2" type="ORF">AVEN_98367_1</name>
</gene>
<feature type="region of interest" description="Disordered" evidence="1">
    <location>
        <begin position="63"/>
        <end position="85"/>
    </location>
</feature>
<reference evidence="2 6" key="1">
    <citation type="journal article" date="2019" name="Sci. Rep.">
        <title>Orb-weaving spider Araneus ventricosus genome elucidates the spidroin gene catalogue.</title>
        <authorList>
            <person name="Kono N."/>
            <person name="Nakamura H."/>
            <person name="Ohtoshi R."/>
            <person name="Moran D.A.P."/>
            <person name="Shinohara A."/>
            <person name="Yoshida Y."/>
            <person name="Fujiwara M."/>
            <person name="Mori M."/>
            <person name="Tomita M."/>
            <person name="Arakawa K."/>
        </authorList>
    </citation>
    <scope>NUCLEOTIDE SEQUENCE [LARGE SCALE GENOMIC DNA]</scope>
</reference>
<name>A0A4Y2X6T5_ARAVE</name>
<comment type="caution">
    <text evidence="2">The sequence shown here is derived from an EMBL/GenBank/DDBJ whole genome shotgun (WGS) entry which is preliminary data.</text>
</comment>
<dbReference type="Proteomes" id="UP000499080">
    <property type="component" value="Unassembled WGS sequence"/>
</dbReference>
<dbReference type="EMBL" id="BGPR01071361">
    <property type="protein sequence ID" value="GBO44575.1"/>
    <property type="molecule type" value="Genomic_DNA"/>
</dbReference>
<dbReference type="AlphaFoldDB" id="A0A4Y2X6T5"/>
<keyword evidence="6" id="KW-1185">Reference proteome</keyword>
<evidence type="ECO:0000313" key="2">
    <source>
        <dbReference type="EMBL" id="GBO44570.1"/>
    </source>
</evidence>
<protein>
    <submittedName>
        <fullName evidence="2">Uncharacterized protein</fullName>
    </submittedName>
</protein>
<dbReference type="EMBL" id="BGPR01071359">
    <property type="protein sequence ID" value="GBO44574.1"/>
    <property type="molecule type" value="Genomic_DNA"/>
</dbReference>
<organism evidence="2 6">
    <name type="scientific">Araneus ventricosus</name>
    <name type="common">Orbweaver spider</name>
    <name type="synonym">Epeira ventricosa</name>
    <dbReference type="NCBI Taxonomy" id="182803"/>
    <lineage>
        <taxon>Eukaryota</taxon>
        <taxon>Metazoa</taxon>
        <taxon>Ecdysozoa</taxon>
        <taxon>Arthropoda</taxon>
        <taxon>Chelicerata</taxon>
        <taxon>Arachnida</taxon>
        <taxon>Araneae</taxon>
        <taxon>Araneomorphae</taxon>
        <taxon>Entelegynae</taxon>
        <taxon>Araneoidea</taxon>
        <taxon>Araneidae</taxon>
        <taxon>Araneus</taxon>
    </lineage>
</organism>
<dbReference type="EMBL" id="BGPR01071355">
    <property type="protein sequence ID" value="GBO44570.1"/>
    <property type="molecule type" value="Genomic_DNA"/>
</dbReference>
<evidence type="ECO:0000313" key="3">
    <source>
        <dbReference type="EMBL" id="GBO44574.1"/>
    </source>
</evidence>
<evidence type="ECO:0000313" key="5">
    <source>
        <dbReference type="EMBL" id="GBO44577.1"/>
    </source>
</evidence>
<dbReference type="EMBL" id="BGPR01071365">
    <property type="protein sequence ID" value="GBO44577.1"/>
    <property type="molecule type" value="Genomic_DNA"/>
</dbReference>
<accession>A0A4Y2X6T5</accession>
<evidence type="ECO:0000313" key="6">
    <source>
        <dbReference type="Proteomes" id="UP000499080"/>
    </source>
</evidence>
<evidence type="ECO:0000256" key="1">
    <source>
        <dbReference type="SAM" id="MobiDB-lite"/>
    </source>
</evidence>